<dbReference type="AlphaFoldDB" id="A0A220U7N6"/>
<dbReference type="InterPro" id="IPR036916">
    <property type="entry name" value="Sda_sf"/>
</dbReference>
<keyword evidence="2" id="KW-1185">Reference proteome</keyword>
<dbReference type="Proteomes" id="UP000198312">
    <property type="component" value="Chromosome"/>
</dbReference>
<accession>A0A220U7N6</accession>
<dbReference type="KEGG" id="vil:CFK37_17960"/>
<evidence type="ECO:0000313" key="1">
    <source>
        <dbReference type="EMBL" id="ASK63906.1"/>
    </source>
</evidence>
<organism evidence="1 2">
    <name type="scientific">Virgibacillus phasianinus</name>
    <dbReference type="NCBI Taxonomy" id="2017483"/>
    <lineage>
        <taxon>Bacteria</taxon>
        <taxon>Bacillati</taxon>
        <taxon>Bacillota</taxon>
        <taxon>Bacilli</taxon>
        <taxon>Bacillales</taxon>
        <taxon>Bacillaceae</taxon>
        <taxon>Virgibacillus</taxon>
    </lineage>
</organism>
<protein>
    <recommendedName>
        <fullName evidence="3">Sporulation histidine kinase inhibitor Sda</fullName>
    </recommendedName>
</protein>
<dbReference type="InterPro" id="IPR015064">
    <property type="entry name" value="Sda"/>
</dbReference>
<reference evidence="1 2" key="1">
    <citation type="submission" date="2017-07" db="EMBL/GenBank/DDBJ databases">
        <title>Virgibacillus sp. LM2416.</title>
        <authorList>
            <person name="Tak E.J."/>
            <person name="Bae J.-W."/>
        </authorList>
    </citation>
    <scope>NUCLEOTIDE SEQUENCE [LARGE SCALE GENOMIC DNA]</scope>
    <source>
        <strain evidence="1 2">LM2416</strain>
    </source>
</reference>
<proteinExistence type="predicted"/>
<name>A0A220U7N6_9BACI</name>
<evidence type="ECO:0008006" key="3">
    <source>
        <dbReference type="Google" id="ProtNLM"/>
    </source>
</evidence>
<dbReference type="Pfam" id="PF08970">
    <property type="entry name" value="Sda"/>
    <property type="match status" value="1"/>
</dbReference>
<evidence type="ECO:0000313" key="2">
    <source>
        <dbReference type="Proteomes" id="UP000198312"/>
    </source>
</evidence>
<sequence>MYNLCFMCCIYCKFLVNYLMVLKEFMGGNLLMENLSDALLIEAYYKTKEFNLESDFTKLIIDELKSRTIHFID</sequence>
<dbReference type="Gene3D" id="1.10.287.1100">
    <property type="entry name" value="Sporulation inhibitor A"/>
    <property type="match status" value="1"/>
</dbReference>
<dbReference type="EMBL" id="CP022315">
    <property type="protein sequence ID" value="ASK63906.1"/>
    <property type="molecule type" value="Genomic_DNA"/>
</dbReference>
<dbReference type="SUPFAM" id="SSF100985">
    <property type="entry name" value="Sporulation inhibitor Sda"/>
    <property type="match status" value="1"/>
</dbReference>
<gene>
    <name evidence="1" type="ORF">CFK37_17960</name>
</gene>